<gene>
    <name evidence="3" type="ORF">Hyperionvirus10_13</name>
</gene>
<dbReference type="GO" id="GO:0008270">
    <property type="term" value="F:zinc ion binding"/>
    <property type="evidence" value="ECO:0007669"/>
    <property type="project" value="UniProtKB-KW"/>
</dbReference>
<dbReference type="Gene3D" id="3.30.40.10">
    <property type="entry name" value="Zinc/RING finger domain, C3HC4 (zinc finger)"/>
    <property type="match status" value="1"/>
</dbReference>
<evidence type="ECO:0000313" key="3">
    <source>
        <dbReference type="EMBL" id="AYV83677.1"/>
    </source>
</evidence>
<accession>A0A3G5A8U0</accession>
<dbReference type="SUPFAM" id="SSF57850">
    <property type="entry name" value="RING/U-box"/>
    <property type="match status" value="1"/>
</dbReference>
<proteinExistence type="predicted"/>
<sequence>MGNSISETDNTNFRTLLTALQKLRIGEIKLVIENGERFNFHYGDVTFFHYLVVYAITYSRGDVEQVCDIIYGHYQKFFSPKEKSVGYNYIQLKFDETRMVHSAWKKTDREKIKTEVTDEWDFFGPGIRVRDFWRTYPNLYDFTNLDAVSFCLKIKNEFVLKNKLEDNLDVVIDLFNKISNTIKTNPMICVVCKKNKRNILIKDCKHVCMCQQCLKGATLCPVCKKGIESSEEIIL</sequence>
<keyword evidence="1" id="KW-0862">Zinc</keyword>
<name>A0A3G5A8U0_9VIRU</name>
<dbReference type="Pfam" id="PF13920">
    <property type="entry name" value="zf-C3HC4_3"/>
    <property type="match status" value="1"/>
</dbReference>
<protein>
    <recommendedName>
        <fullName evidence="2">RING-type domain-containing protein</fullName>
    </recommendedName>
</protein>
<reference evidence="3" key="1">
    <citation type="submission" date="2018-10" db="EMBL/GenBank/DDBJ databases">
        <title>Hidden diversity of soil giant viruses.</title>
        <authorList>
            <person name="Schulz F."/>
            <person name="Alteio L."/>
            <person name="Goudeau D."/>
            <person name="Ryan E.M."/>
            <person name="Malmstrom R.R."/>
            <person name="Blanchard J."/>
            <person name="Woyke T."/>
        </authorList>
    </citation>
    <scope>NUCLEOTIDE SEQUENCE</scope>
    <source>
        <strain evidence="3">HYV1</strain>
    </source>
</reference>
<dbReference type="CDD" id="cd16649">
    <property type="entry name" value="mRING-HC-C3HC5_CGRF1-like"/>
    <property type="match status" value="1"/>
</dbReference>
<keyword evidence="1" id="KW-0479">Metal-binding</keyword>
<keyword evidence="1" id="KW-0863">Zinc-finger</keyword>
<evidence type="ECO:0000259" key="2">
    <source>
        <dbReference type="PROSITE" id="PS50089"/>
    </source>
</evidence>
<dbReference type="InterPro" id="IPR001841">
    <property type="entry name" value="Znf_RING"/>
</dbReference>
<feature type="domain" description="RING-type" evidence="2">
    <location>
        <begin position="189"/>
        <end position="224"/>
    </location>
</feature>
<organism evidence="3">
    <name type="scientific">Hyperionvirus sp</name>
    <dbReference type="NCBI Taxonomy" id="2487770"/>
    <lineage>
        <taxon>Viruses</taxon>
        <taxon>Varidnaviria</taxon>
        <taxon>Bamfordvirae</taxon>
        <taxon>Nucleocytoviricota</taxon>
        <taxon>Megaviricetes</taxon>
        <taxon>Imitervirales</taxon>
        <taxon>Mimiviridae</taxon>
        <taxon>Klosneuvirinae</taxon>
    </lineage>
</organism>
<dbReference type="PROSITE" id="PS50089">
    <property type="entry name" value="ZF_RING_2"/>
    <property type="match status" value="1"/>
</dbReference>
<evidence type="ECO:0000256" key="1">
    <source>
        <dbReference type="PROSITE-ProRule" id="PRU00175"/>
    </source>
</evidence>
<dbReference type="EMBL" id="MK072392">
    <property type="protein sequence ID" value="AYV83677.1"/>
    <property type="molecule type" value="Genomic_DNA"/>
</dbReference>
<dbReference type="InterPro" id="IPR013083">
    <property type="entry name" value="Znf_RING/FYVE/PHD"/>
</dbReference>